<protein>
    <submittedName>
        <fullName evidence="1">Uncharacterized protein</fullName>
    </submittedName>
</protein>
<sequence length="80" mass="8868">MPLRHVVPWGRPWCLGLYSNASGCRNSGKDDSLQSMCSQAKFCTDAGQPTLAWVKEQTLCLVEQLGSSLEMLHHVQQLGH</sequence>
<proteinExistence type="predicted"/>
<dbReference type="Ensembl" id="ENSNPET00000006520.1">
    <property type="protein sequence ID" value="ENSNPEP00000006364.1"/>
    <property type="gene ID" value="ENSNPEG00000004813.1"/>
</dbReference>
<reference evidence="1" key="2">
    <citation type="submission" date="2025-09" db="UniProtKB">
        <authorList>
            <consortium name="Ensembl"/>
        </authorList>
    </citation>
    <scope>IDENTIFICATION</scope>
</reference>
<dbReference type="AlphaFoldDB" id="A0A8C7EAV3"/>
<keyword evidence="2" id="KW-1185">Reference proteome</keyword>
<accession>A0A8C7EAV3</accession>
<organism evidence="1 2">
    <name type="scientific">Nothoprocta perdicaria</name>
    <name type="common">Chilean tinamou</name>
    <name type="synonym">Crypturus perdicarius</name>
    <dbReference type="NCBI Taxonomy" id="30464"/>
    <lineage>
        <taxon>Eukaryota</taxon>
        <taxon>Metazoa</taxon>
        <taxon>Chordata</taxon>
        <taxon>Craniata</taxon>
        <taxon>Vertebrata</taxon>
        <taxon>Euteleostomi</taxon>
        <taxon>Archelosauria</taxon>
        <taxon>Archosauria</taxon>
        <taxon>Dinosauria</taxon>
        <taxon>Saurischia</taxon>
        <taxon>Theropoda</taxon>
        <taxon>Coelurosauria</taxon>
        <taxon>Aves</taxon>
        <taxon>Palaeognathae</taxon>
        <taxon>Tinamiformes</taxon>
        <taxon>Tinamidae</taxon>
        <taxon>Nothoprocta</taxon>
    </lineage>
</organism>
<reference evidence="1" key="1">
    <citation type="submission" date="2025-08" db="UniProtKB">
        <authorList>
            <consortium name="Ensembl"/>
        </authorList>
    </citation>
    <scope>IDENTIFICATION</scope>
</reference>
<evidence type="ECO:0000313" key="2">
    <source>
        <dbReference type="Proteomes" id="UP000694420"/>
    </source>
</evidence>
<dbReference type="Proteomes" id="UP000694420">
    <property type="component" value="Unplaced"/>
</dbReference>
<name>A0A8C7EAV3_NOTPE</name>
<evidence type="ECO:0000313" key="1">
    <source>
        <dbReference type="Ensembl" id="ENSNPEP00000006364.1"/>
    </source>
</evidence>